<accession>A0A9Q1JJU9</accession>
<comment type="caution">
    <text evidence="2">The sequence shown here is derived from an EMBL/GenBank/DDBJ whole genome shotgun (WGS) entry which is preliminary data.</text>
</comment>
<evidence type="ECO:0000313" key="2">
    <source>
        <dbReference type="EMBL" id="KAJ8428282.1"/>
    </source>
</evidence>
<organism evidence="2 3">
    <name type="scientific">Carnegiea gigantea</name>
    <dbReference type="NCBI Taxonomy" id="171969"/>
    <lineage>
        <taxon>Eukaryota</taxon>
        <taxon>Viridiplantae</taxon>
        <taxon>Streptophyta</taxon>
        <taxon>Embryophyta</taxon>
        <taxon>Tracheophyta</taxon>
        <taxon>Spermatophyta</taxon>
        <taxon>Magnoliopsida</taxon>
        <taxon>eudicotyledons</taxon>
        <taxon>Gunneridae</taxon>
        <taxon>Pentapetalae</taxon>
        <taxon>Caryophyllales</taxon>
        <taxon>Cactineae</taxon>
        <taxon>Cactaceae</taxon>
        <taxon>Cactoideae</taxon>
        <taxon>Echinocereeae</taxon>
        <taxon>Carnegiea</taxon>
    </lineage>
</organism>
<feature type="transmembrane region" description="Helical" evidence="1">
    <location>
        <begin position="102"/>
        <end position="124"/>
    </location>
</feature>
<dbReference type="OrthoDB" id="1751080at2759"/>
<keyword evidence="3" id="KW-1185">Reference proteome</keyword>
<evidence type="ECO:0000313" key="3">
    <source>
        <dbReference type="Proteomes" id="UP001153076"/>
    </source>
</evidence>
<dbReference type="Proteomes" id="UP001153076">
    <property type="component" value="Unassembled WGS sequence"/>
</dbReference>
<dbReference type="AlphaFoldDB" id="A0A9Q1JJU9"/>
<protein>
    <submittedName>
        <fullName evidence="2">Uncharacterized protein</fullName>
    </submittedName>
</protein>
<dbReference type="EMBL" id="JAKOGI010001032">
    <property type="protein sequence ID" value="KAJ8428282.1"/>
    <property type="molecule type" value="Genomic_DNA"/>
</dbReference>
<keyword evidence="1" id="KW-0812">Transmembrane</keyword>
<keyword evidence="1" id="KW-0472">Membrane</keyword>
<name>A0A9Q1JJU9_9CARY</name>
<reference evidence="2" key="1">
    <citation type="submission" date="2022-04" db="EMBL/GenBank/DDBJ databases">
        <title>Carnegiea gigantea Genome sequencing and assembly v2.</title>
        <authorList>
            <person name="Copetti D."/>
            <person name="Sanderson M.J."/>
            <person name="Burquez A."/>
            <person name="Wojciechowski M.F."/>
        </authorList>
    </citation>
    <scope>NUCLEOTIDE SEQUENCE</scope>
    <source>
        <strain evidence="2">SGP5-SGP5p</strain>
        <tissue evidence="2">Aerial part</tissue>
    </source>
</reference>
<evidence type="ECO:0000256" key="1">
    <source>
        <dbReference type="SAM" id="Phobius"/>
    </source>
</evidence>
<sequence length="160" mass="18706">MTIKKAIKEINYRDFLHLKADTILGKLAVGLVRNFDTYSFPLLLTYGRTRVIEKDGHLTLGLPKGLFEVLKWLDRDSILKCEEMIQMITSQVKGGDDFKRTFITFFMLIYMYYLNYVVVALSILDFEGWINNKIKSKEDMNSKSNLATVILRISWIRIRP</sequence>
<proteinExistence type="predicted"/>
<keyword evidence="1" id="KW-1133">Transmembrane helix</keyword>
<gene>
    <name evidence="2" type="ORF">Cgig2_034096</name>
</gene>